<evidence type="ECO:0000259" key="3">
    <source>
        <dbReference type="Pfam" id="PF06110"/>
    </source>
</evidence>
<protein>
    <recommendedName>
        <fullName evidence="3">Thioredoxin domain-containing protein</fullName>
    </recommendedName>
</protein>
<dbReference type="GO" id="GO:0047134">
    <property type="term" value="F:protein-disulfide reductase [NAD(P)H] activity"/>
    <property type="evidence" value="ECO:0007669"/>
    <property type="project" value="InterPro"/>
</dbReference>
<dbReference type="PANTHER" id="PTHR12452">
    <property type="entry name" value="42-9-9 PROTEIN-RELATED"/>
    <property type="match status" value="1"/>
</dbReference>
<evidence type="ECO:0000256" key="2">
    <source>
        <dbReference type="SAM" id="Phobius"/>
    </source>
</evidence>
<organism evidence="4 5">
    <name type="scientific">Bremia lactucae</name>
    <name type="common">Lettuce downy mildew</name>
    <dbReference type="NCBI Taxonomy" id="4779"/>
    <lineage>
        <taxon>Eukaryota</taxon>
        <taxon>Sar</taxon>
        <taxon>Stramenopiles</taxon>
        <taxon>Oomycota</taxon>
        <taxon>Peronosporomycetes</taxon>
        <taxon>Peronosporales</taxon>
        <taxon>Peronosporaceae</taxon>
        <taxon>Bremia</taxon>
    </lineage>
</organism>
<evidence type="ECO:0000256" key="1">
    <source>
        <dbReference type="ARBA" id="ARBA00008987"/>
    </source>
</evidence>
<dbReference type="InterPro" id="IPR045108">
    <property type="entry name" value="TXNDC17-like"/>
</dbReference>
<keyword evidence="2" id="KW-1133">Transmembrane helix</keyword>
<proteinExistence type="inferred from homology"/>
<keyword evidence="2" id="KW-0472">Membrane</keyword>
<keyword evidence="2" id="KW-0812">Transmembrane</keyword>
<keyword evidence="5" id="KW-1185">Reference proteome</keyword>
<dbReference type="GO" id="GO:0005829">
    <property type="term" value="C:cytosol"/>
    <property type="evidence" value="ECO:0007669"/>
    <property type="project" value="TreeGrafter"/>
</dbReference>
<dbReference type="Proteomes" id="UP000294530">
    <property type="component" value="Unassembled WGS sequence"/>
</dbReference>
<dbReference type="PANTHER" id="PTHR12452:SF0">
    <property type="entry name" value="THIOREDOXIN DOMAIN-CONTAINING PROTEIN 17"/>
    <property type="match status" value="1"/>
</dbReference>
<dbReference type="AlphaFoldDB" id="A0A976IKM9"/>
<dbReference type="InterPro" id="IPR010357">
    <property type="entry name" value="TXNDC17_dom"/>
</dbReference>
<dbReference type="RefSeq" id="XP_067823048.1">
    <property type="nucleotide sequence ID" value="XM_067962803.1"/>
</dbReference>
<dbReference type="Gene3D" id="3.40.30.10">
    <property type="entry name" value="Glutaredoxin"/>
    <property type="match status" value="2"/>
</dbReference>
<feature type="domain" description="Thioredoxin" evidence="3">
    <location>
        <begin position="320"/>
        <end position="398"/>
    </location>
</feature>
<name>A0A976IKM9_BRELC</name>
<feature type="domain" description="Thioredoxin" evidence="3">
    <location>
        <begin position="161"/>
        <end position="253"/>
    </location>
</feature>
<evidence type="ECO:0000313" key="5">
    <source>
        <dbReference type="Proteomes" id="UP000294530"/>
    </source>
</evidence>
<dbReference type="Pfam" id="PF06110">
    <property type="entry name" value="TXD17-like_Trx"/>
    <property type="match status" value="2"/>
</dbReference>
<feature type="transmembrane region" description="Helical" evidence="2">
    <location>
        <begin position="15"/>
        <end position="36"/>
    </location>
</feature>
<reference evidence="4 5" key="1">
    <citation type="journal article" date="2021" name="Genome Biol.">
        <title>AFLAP: assembly-free linkage analysis pipeline using k-mers from genome sequencing data.</title>
        <authorList>
            <person name="Fletcher K."/>
            <person name="Zhang L."/>
            <person name="Gil J."/>
            <person name="Han R."/>
            <person name="Cavanaugh K."/>
            <person name="Michelmore R."/>
        </authorList>
    </citation>
    <scope>NUCLEOTIDE SEQUENCE [LARGE SCALE GENOMIC DNA]</scope>
    <source>
        <strain evidence="4 5">SF5</strain>
    </source>
</reference>
<gene>
    <name evidence="4" type="ORF">CCR75_004717</name>
</gene>
<accession>A0A976IKM9</accession>
<dbReference type="OrthoDB" id="78947at2759"/>
<dbReference type="EMBL" id="SHOA02000001">
    <property type="protein sequence ID" value="TDH73550.1"/>
    <property type="molecule type" value="Genomic_DNA"/>
</dbReference>
<comment type="caution">
    <text evidence="4">The sequence shown here is derived from an EMBL/GenBank/DDBJ whole genome shotgun (WGS) entry which is preliminary data.</text>
</comment>
<dbReference type="GeneID" id="94348474"/>
<evidence type="ECO:0000313" key="4">
    <source>
        <dbReference type="EMBL" id="TDH73550.1"/>
    </source>
</evidence>
<dbReference type="KEGG" id="blac:94348474"/>
<sequence length="427" mass="48509">MLSKGQPSISRPQRWLIVAVGIAALYYMIHFQVWIWSSTVVVDMRTNVITAERDTVVIQRSLIKPVAIKTSDKIKPSVVVAEKPAPVAMKVANTANQPSESTVGPFLRSPKKQETSNSLSIADLKNPISQFPFSVPNRHDIVFGYAAAIKYLANYSIPVTSNERLFLFFVCGNEHGQETTWRKICVDASTVVYNVFAKSSAPNRLVTIYAGTQIDWSSSNAFYNDGDLKVKMIPALMEWHGGRPHAKRATSNMMLEETILYEPLVRYLFKTTDRPDLLLRPEMIASKEIVVLQGHAHYREYIQAIATERNVLITIPKGELFFFFISGRLQGNNRYWCPYCRYSEISVEYAFYAFAPPGSRLVKVETTNSYAIWKNPTNEWKSDTTVSLRGVPWMFRATVDTLAHTVSLNRVIERFDHPEAMRSIFQS</sequence>
<comment type="similarity">
    <text evidence="1">Belongs to the thioredoxin family.</text>
</comment>